<dbReference type="PANTHER" id="PTHR11122:SF13">
    <property type="entry name" value="GLUCOSE-6-PHOSPHATE 1-EPIMERASE"/>
    <property type="match status" value="1"/>
</dbReference>
<feature type="active site" evidence="5">
    <location>
        <position position="253"/>
    </location>
</feature>
<dbReference type="InterPro" id="IPR011013">
    <property type="entry name" value="Gal_mutarotase_sf_dom"/>
</dbReference>
<comment type="caution">
    <text evidence="6">The sequence shown here is derived from an EMBL/GenBank/DDBJ whole genome shotgun (WGS) entry which is preliminary data.</text>
</comment>
<protein>
    <recommendedName>
        <fullName evidence="4">Putative glucose-6-phosphate 1-epimerase</fullName>
        <ecNumber evidence="4">5.1.3.15</ecNumber>
    </recommendedName>
</protein>
<name>A0A4Z1R1C1_9GAMM</name>
<feature type="active site" evidence="5">
    <location>
        <position position="145"/>
    </location>
</feature>
<gene>
    <name evidence="6" type="ORF">E4582_13595</name>
</gene>
<accession>A0A4Z1R1C1</accession>
<dbReference type="InterPro" id="IPR025532">
    <property type="entry name" value="G6P_1-epimerase"/>
</dbReference>
<evidence type="ECO:0000256" key="1">
    <source>
        <dbReference type="ARBA" id="ARBA00001096"/>
    </source>
</evidence>
<dbReference type="Gene3D" id="2.70.98.10">
    <property type="match status" value="1"/>
</dbReference>
<proteinExistence type="inferred from homology"/>
<dbReference type="CDD" id="cd09020">
    <property type="entry name" value="D-hex-6-P-epi_like"/>
    <property type="match status" value="1"/>
</dbReference>
<evidence type="ECO:0000256" key="5">
    <source>
        <dbReference type="PIRSR" id="PIRSR016020-1"/>
    </source>
</evidence>
<dbReference type="InterPro" id="IPR014718">
    <property type="entry name" value="GH-type_carb-bd"/>
</dbReference>
<dbReference type="EC" id="5.1.3.15" evidence="4"/>
<keyword evidence="7" id="KW-1185">Reference proteome</keyword>
<reference evidence="6 7" key="1">
    <citation type="submission" date="2019-01" db="EMBL/GenBank/DDBJ databases">
        <authorList>
            <person name="Zhang S."/>
        </authorList>
    </citation>
    <scope>NUCLEOTIDE SEQUENCE [LARGE SCALE GENOMIC DNA]</scope>
    <source>
        <strain evidence="6 7">1626</strain>
    </source>
</reference>
<dbReference type="Proteomes" id="UP000298681">
    <property type="component" value="Unassembled WGS sequence"/>
</dbReference>
<comment type="similarity">
    <text evidence="2 4">Belongs to the glucose-6-phosphate 1-epimerase family.</text>
</comment>
<evidence type="ECO:0000256" key="3">
    <source>
        <dbReference type="ARBA" id="ARBA00023235"/>
    </source>
</evidence>
<dbReference type="InterPro" id="IPR008183">
    <property type="entry name" value="Aldose_1/G6P_1-epimerase"/>
</dbReference>
<dbReference type="GO" id="GO:0005975">
    <property type="term" value="P:carbohydrate metabolic process"/>
    <property type="evidence" value="ECO:0007669"/>
    <property type="project" value="InterPro"/>
</dbReference>
<dbReference type="AlphaFoldDB" id="A0A4Z1R1C1"/>
<evidence type="ECO:0000256" key="2">
    <source>
        <dbReference type="ARBA" id="ARBA00005866"/>
    </source>
</evidence>
<dbReference type="PIRSF" id="PIRSF016020">
    <property type="entry name" value="PHexose_mutarotase"/>
    <property type="match status" value="1"/>
</dbReference>
<sequence length="285" mass="30982">MREGVHAGTACWIVDTAHAQAAIARHGGQLLAWRPADAAHDVLWLSPLAKRPPAPLRGGVPLCWPWFGSGEGDLPAHGLARTRAWALDDWRLDDDGSVALTLRPETQPVPGLEVIEHLRIGGVLEQTLETRNTGDVPLALTQALHSYFHVGDVAQVEVDGLDGHDYLDKYEGYAAARHQRGAWRLDDPRDPGRSDRVYLGTGGRYLLRDPVLARSLAITSVGSHSLVVWNPGATGGRAMDDVGDGWRHYLCLEVANAVTDRVQLAPGTTHRLSQRVEVQESHATG</sequence>
<dbReference type="PANTHER" id="PTHR11122">
    <property type="entry name" value="APOSPORY-ASSOCIATED PROTEIN C-RELATED"/>
    <property type="match status" value="1"/>
</dbReference>
<keyword evidence="3 4" id="KW-0413">Isomerase</keyword>
<dbReference type="Pfam" id="PF01263">
    <property type="entry name" value="Aldose_epim"/>
    <property type="match status" value="1"/>
</dbReference>
<dbReference type="GO" id="GO:0030246">
    <property type="term" value="F:carbohydrate binding"/>
    <property type="evidence" value="ECO:0007669"/>
    <property type="project" value="UniProtKB-UniRule"/>
</dbReference>
<evidence type="ECO:0000256" key="4">
    <source>
        <dbReference type="PIRNR" id="PIRNR016020"/>
    </source>
</evidence>
<evidence type="ECO:0000313" key="6">
    <source>
        <dbReference type="EMBL" id="TKS53302.1"/>
    </source>
</evidence>
<dbReference type="GO" id="GO:0047938">
    <property type="term" value="F:glucose-6-phosphate 1-epimerase activity"/>
    <property type="evidence" value="ECO:0007669"/>
    <property type="project" value="UniProtKB-UniRule"/>
</dbReference>
<comment type="catalytic activity">
    <reaction evidence="1">
        <text>alpha-D-glucose 6-phosphate = beta-D-glucose 6-phosphate</text>
        <dbReference type="Rhea" id="RHEA:16249"/>
        <dbReference type="ChEBI" id="CHEBI:58225"/>
        <dbReference type="ChEBI" id="CHEBI:58247"/>
        <dbReference type="EC" id="5.1.3.15"/>
    </reaction>
</comment>
<dbReference type="EMBL" id="SPUH01000002">
    <property type="protein sequence ID" value="TKS53302.1"/>
    <property type="molecule type" value="Genomic_DNA"/>
</dbReference>
<evidence type="ECO:0000313" key="7">
    <source>
        <dbReference type="Proteomes" id="UP000298681"/>
    </source>
</evidence>
<organism evidence="6 7">
    <name type="scientific">Luteimonas yindakuii</name>
    <dbReference type="NCBI Taxonomy" id="2565782"/>
    <lineage>
        <taxon>Bacteria</taxon>
        <taxon>Pseudomonadati</taxon>
        <taxon>Pseudomonadota</taxon>
        <taxon>Gammaproteobacteria</taxon>
        <taxon>Lysobacterales</taxon>
        <taxon>Lysobacteraceae</taxon>
        <taxon>Luteimonas</taxon>
    </lineage>
</organism>
<dbReference type="SUPFAM" id="SSF74650">
    <property type="entry name" value="Galactose mutarotase-like"/>
    <property type="match status" value="1"/>
</dbReference>